<name>D8Q3Q8_SCHCM</name>
<dbReference type="OrthoDB" id="2995192at2759"/>
<evidence type="ECO:0000256" key="1">
    <source>
        <dbReference type="SAM" id="MobiDB-lite"/>
    </source>
</evidence>
<feature type="compositionally biased region" description="Low complexity" evidence="1">
    <location>
        <begin position="267"/>
        <end position="278"/>
    </location>
</feature>
<dbReference type="InParanoid" id="D8Q3Q8"/>
<sequence length="506" mass="55230">MAPPPLPPPRPVEELPVVAQDASHLRFTVPKIIFRKQPGPDWPRNHHMCSAAHCYYPNSPKPVPGKYDCLGQSWCGGRCRGTYTVSLEEAQANDAYYQQLQAMDEWRAKQKPPPKDPYERDSVVREKVFVNARARTVEGQTQLSHKESTILVRQRQEWERLQQEAEEVARMRLERGGCCLPGLTEMAQAIIRPLSPSSLRSRSRSRKRSDQKAALTSQPPPVPNTTLPARTSSLIPSPPSGRLPAIPSVNSGSISVPLASHHSSIGRSTRTARAASARHPLPEGSLRGPLEPLPRATSPNSFSTMPIAGTPRERPRSPSSHTMHATLPLARSPRTPPRATTSHPIHSAVRSTSPVTPPPRRSSQSTSPTSYSTDGTAYSAYAGTHSTRATTPSPTPPRMGQSFAGALKDVRPPPSQDRRSSMSSSSHAGTMPESFYVSVPPSSLRKSHKSLLRKSHRSVGERSVAESHWSRVERGASPTSVPPPPMSVPNPTPAQSYAATYRARHA</sequence>
<dbReference type="AlphaFoldDB" id="D8Q3Q8"/>
<dbReference type="Proteomes" id="UP000007431">
    <property type="component" value="Unassembled WGS sequence"/>
</dbReference>
<dbReference type="OMA" id="WENEMAD"/>
<protein>
    <submittedName>
        <fullName evidence="2">Uncharacterized protein</fullName>
    </submittedName>
</protein>
<dbReference type="RefSeq" id="XP_003031997.1">
    <property type="nucleotide sequence ID" value="XM_003031951.1"/>
</dbReference>
<gene>
    <name evidence="2" type="ORF">SCHCODRAFT_257037</name>
</gene>
<organism evidence="3">
    <name type="scientific">Schizophyllum commune (strain H4-8 / FGSC 9210)</name>
    <name type="common">Split gill fungus</name>
    <dbReference type="NCBI Taxonomy" id="578458"/>
    <lineage>
        <taxon>Eukaryota</taxon>
        <taxon>Fungi</taxon>
        <taxon>Dikarya</taxon>
        <taxon>Basidiomycota</taxon>
        <taxon>Agaricomycotina</taxon>
        <taxon>Agaricomycetes</taxon>
        <taxon>Agaricomycetidae</taxon>
        <taxon>Agaricales</taxon>
        <taxon>Schizophyllaceae</taxon>
        <taxon>Schizophyllum</taxon>
    </lineage>
</organism>
<dbReference type="KEGG" id="scm:SCHCO_02627529"/>
<keyword evidence="3" id="KW-1185">Reference proteome</keyword>
<dbReference type="EMBL" id="GL377306">
    <property type="protein sequence ID" value="EFI97094.1"/>
    <property type="molecule type" value="Genomic_DNA"/>
</dbReference>
<feature type="compositionally biased region" description="Basic and acidic residues" evidence="1">
    <location>
        <begin position="458"/>
        <end position="474"/>
    </location>
</feature>
<reference evidence="2 3" key="1">
    <citation type="journal article" date="2010" name="Nat. Biotechnol.">
        <title>Genome sequence of the model mushroom Schizophyllum commune.</title>
        <authorList>
            <person name="Ohm R.A."/>
            <person name="de Jong J.F."/>
            <person name="Lugones L.G."/>
            <person name="Aerts A."/>
            <person name="Kothe E."/>
            <person name="Stajich J.E."/>
            <person name="de Vries R.P."/>
            <person name="Record E."/>
            <person name="Levasseur A."/>
            <person name="Baker S.E."/>
            <person name="Bartholomew K.A."/>
            <person name="Coutinho P.M."/>
            <person name="Erdmann S."/>
            <person name="Fowler T.J."/>
            <person name="Gathman A.C."/>
            <person name="Lombard V."/>
            <person name="Henrissat B."/>
            <person name="Knabe N."/>
            <person name="Kuees U."/>
            <person name="Lilly W.W."/>
            <person name="Lindquist E."/>
            <person name="Lucas S."/>
            <person name="Magnuson J.K."/>
            <person name="Piumi F."/>
            <person name="Raudaskoski M."/>
            <person name="Salamov A."/>
            <person name="Schmutz J."/>
            <person name="Schwarze F.W.M.R."/>
            <person name="vanKuyk P.A."/>
            <person name="Horton J.S."/>
            <person name="Grigoriev I.V."/>
            <person name="Woesten H.A.B."/>
        </authorList>
    </citation>
    <scope>NUCLEOTIDE SEQUENCE [LARGE SCALE GENOMIC DNA]</scope>
    <source>
        <strain evidence="3">H4-8 / FGSC 9210</strain>
    </source>
</reference>
<dbReference type="HOGENOM" id="CLU_538795_0_0_1"/>
<dbReference type="GeneID" id="9589281"/>
<proteinExistence type="predicted"/>
<evidence type="ECO:0000313" key="3">
    <source>
        <dbReference type="Proteomes" id="UP000007431"/>
    </source>
</evidence>
<feature type="compositionally biased region" description="Basic residues" evidence="1">
    <location>
        <begin position="445"/>
        <end position="457"/>
    </location>
</feature>
<feature type="compositionally biased region" description="Pro residues" evidence="1">
    <location>
        <begin position="480"/>
        <end position="492"/>
    </location>
</feature>
<accession>D8Q3Q8</accession>
<dbReference type="VEuPathDB" id="FungiDB:SCHCODRAFT_02627529"/>
<feature type="compositionally biased region" description="Basic and acidic residues" evidence="1">
    <location>
        <begin position="408"/>
        <end position="420"/>
    </location>
</feature>
<feature type="compositionally biased region" description="Polar residues" evidence="1">
    <location>
        <begin position="224"/>
        <end position="235"/>
    </location>
</feature>
<evidence type="ECO:0000313" key="2">
    <source>
        <dbReference type="EMBL" id="EFI97094.1"/>
    </source>
</evidence>
<feature type="region of interest" description="Disordered" evidence="1">
    <location>
        <begin position="192"/>
        <end position="506"/>
    </location>
</feature>
<feature type="compositionally biased region" description="Low complexity" evidence="1">
    <location>
        <begin position="361"/>
        <end position="373"/>
    </location>
</feature>